<keyword evidence="2 8" id="KW-0547">Nucleotide-binding</keyword>
<dbReference type="GO" id="GO:0005524">
    <property type="term" value="F:ATP binding"/>
    <property type="evidence" value="ECO:0007669"/>
    <property type="project" value="UniProtKB-KW"/>
</dbReference>
<evidence type="ECO:0000256" key="4">
    <source>
        <dbReference type="ARBA" id="ARBA00022857"/>
    </source>
</evidence>
<comment type="caution">
    <text evidence="10">The sequence shown here is derived from an EMBL/GenBank/DDBJ whole genome shotgun (WGS) entry which is preliminary data.</text>
</comment>
<evidence type="ECO:0000256" key="5">
    <source>
        <dbReference type="ARBA" id="ARBA00023027"/>
    </source>
</evidence>
<dbReference type="Gene3D" id="3.40.1190.20">
    <property type="match status" value="1"/>
</dbReference>
<comment type="similarity">
    <text evidence="8">Belongs to the NnrD/CARKD family.</text>
</comment>
<dbReference type="HAMAP" id="MF_01965">
    <property type="entry name" value="NADHX_dehydratase"/>
    <property type="match status" value="1"/>
</dbReference>
<dbReference type="EC" id="4.2.1.93" evidence="8"/>
<comment type="catalytic activity">
    <reaction evidence="8">
        <text>(6S)-NADHX + ATP = ADP + phosphate + NADH + H(+)</text>
        <dbReference type="Rhea" id="RHEA:19017"/>
        <dbReference type="ChEBI" id="CHEBI:15378"/>
        <dbReference type="ChEBI" id="CHEBI:30616"/>
        <dbReference type="ChEBI" id="CHEBI:43474"/>
        <dbReference type="ChEBI" id="CHEBI:57945"/>
        <dbReference type="ChEBI" id="CHEBI:64074"/>
        <dbReference type="ChEBI" id="CHEBI:456216"/>
        <dbReference type="EC" id="4.2.1.93"/>
    </reaction>
</comment>
<proteinExistence type="inferred from homology"/>
<dbReference type="NCBIfam" id="TIGR00196">
    <property type="entry name" value="yjeF_cterm"/>
    <property type="match status" value="1"/>
</dbReference>
<feature type="binding site" evidence="8">
    <location>
        <position position="223"/>
    </location>
    <ligand>
        <name>(6S)-NADPHX</name>
        <dbReference type="ChEBI" id="CHEBI:64076"/>
    </ligand>
</feature>
<dbReference type="SUPFAM" id="SSF53613">
    <property type="entry name" value="Ribokinase-like"/>
    <property type="match status" value="1"/>
</dbReference>
<dbReference type="GO" id="GO:0046496">
    <property type="term" value="P:nicotinamide nucleotide metabolic process"/>
    <property type="evidence" value="ECO:0007669"/>
    <property type="project" value="UniProtKB-UniRule"/>
</dbReference>
<name>A0AA38IL43_9CUCU</name>
<dbReference type="Proteomes" id="UP001168821">
    <property type="component" value="Unassembled WGS sequence"/>
</dbReference>
<feature type="binding site" evidence="8">
    <location>
        <begin position="159"/>
        <end position="165"/>
    </location>
    <ligand>
        <name>(6S)-NADPHX</name>
        <dbReference type="ChEBI" id="CHEBI:64076"/>
    </ligand>
</feature>
<gene>
    <name evidence="10" type="ORF">Zmor_009427</name>
</gene>
<dbReference type="PANTHER" id="PTHR12592">
    <property type="entry name" value="ATP-DEPENDENT (S)-NAD(P)H-HYDRATE DEHYDRATASE FAMILY MEMBER"/>
    <property type="match status" value="1"/>
</dbReference>
<dbReference type="PROSITE" id="PS51383">
    <property type="entry name" value="YJEF_C_3"/>
    <property type="match status" value="1"/>
</dbReference>
<feature type="binding site" evidence="8">
    <location>
        <position position="105"/>
    </location>
    <ligand>
        <name>(6S)-NADPHX</name>
        <dbReference type="ChEBI" id="CHEBI:64076"/>
    </ligand>
</feature>
<feature type="domain" description="YjeF C-terminal" evidence="9">
    <location>
        <begin position="5"/>
        <end position="294"/>
    </location>
</feature>
<keyword evidence="4" id="KW-0521">NADP</keyword>
<dbReference type="AlphaFoldDB" id="A0AA38IL43"/>
<dbReference type="PANTHER" id="PTHR12592:SF0">
    <property type="entry name" value="ATP-DEPENDENT (S)-NAD(P)H-HYDRATE DEHYDRATASE"/>
    <property type="match status" value="1"/>
</dbReference>
<keyword evidence="11" id="KW-1185">Reference proteome</keyword>
<comment type="function">
    <text evidence="8">Catalyzes the dehydration of the S-form of NAD(P)HX at the expense of ATP, which is converted to ADP. Together with NAD(P)HX epimerase, which catalyzes the epimerization of the S- and R-forms, the enzyme allows the repair of both epimers of NAD(P)HX, a damaged form of NAD(P)H that is a result of enzymatic or heat-dependent hydration.</text>
</comment>
<evidence type="ECO:0000256" key="3">
    <source>
        <dbReference type="ARBA" id="ARBA00022840"/>
    </source>
</evidence>
<evidence type="ECO:0000313" key="10">
    <source>
        <dbReference type="EMBL" id="KAJ3657640.1"/>
    </source>
</evidence>
<accession>A0AA38IL43</accession>
<evidence type="ECO:0000256" key="6">
    <source>
        <dbReference type="ARBA" id="ARBA00023239"/>
    </source>
</evidence>
<dbReference type="Pfam" id="PF01256">
    <property type="entry name" value="Carb_kinase"/>
    <property type="match status" value="1"/>
</dbReference>
<evidence type="ECO:0000256" key="8">
    <source>
        <dbReference type="HAMAP-Rule" id="MF_03157"/>
    </source>
</evidence>
<comment type="catalytic activity">
    <reaction evidence="7 8">
        <text>(6S)-NADPHX + ATP = ADP + phosphate + NADPH + H(+)</text>
        <dbReference type="Rhea" id="RHEA:32231"/>
        <dbReference type="ChEBI" id="CHEBI:15378"/>
        <dbReference type="ChEBI" id="CHEBI:30616"/>
        <dbReference type="ChEBI" id="CHEBI:43474"/>
        <dbReference type="ChEBI" id="CHEBI:57783"/>
        <dbReference type="ChEBI" id="CHEBI:64076"/>
        <dbReference type="ChEBI" id="CHEBI:456216"/>
        <dbReference type="EC" id="4.2.1.93"/>
    </reaction>
</comment>
<dbReference type="InterPro" id="IPR017953">
    <property type="entry name" value="Carbohydrate_kinase_pred_CS"/>
</dbReference>
<dbReference type="InterPro" id="IPR000631">
    <property type="entry name" value="CARKD"/>
</dbReference>
<dbReference type="EMBL" id="JALNTZ010000003">
    <property type="protein sequence ID" value="KAJ3657640.1"/>
    <property type="molecule type" value="Genomic_DNA"/>
</dbReference>
<evidence type="ECO:0000256" key="2">
    <source>
        <dbReference type="ARBA" id="ARBA00022741"/>
    </source>
</evidence>
<dbReference type="FunFam" id="3.40.1190.20:FF:000023">
    <property type="entry name" value="ATP-dependent (S)-NAD(P)H-hydrate dehydratase"/>
    <property type="match status" value="1"/>
</dbReference>
<feature type="binding site" evidence="8">
    <location>
        <begin position="213"/>
        <end position="222"/>
    </location>
    <ligand>
        <name>ATP</name>
        <dbReference type="ChEBI" id="CHEBI:30616"/>
    </ligand>
</feature>
<dbReference type="CDD" id="cd01171">
    <property type="entry name" value="YXKO-related"/>
    <property type="match status" value="1"/>
</dbReference>
<keyword evidence="5 8" id="KW-0520">NAD</keyword>
<evidence type="ECO:0000259" key="9">
    <source>
        <dbReference type="PROSITE" id="PS51383"/>
    </source>
</evidence>
<dbReference type="GO" id="GO:0047453">
    <property type="term" value="F:ATP-dependent NAD(P)H-hydrate dehydratase activity"/>
    <property type="evidence" value="ECO:0007669"/>
    <property type="project" value="UniProtKB-UniRule"/>
</dbReference>
<dbReference type="PROSITE" id="PS01049">
    <property type="entry name" value="YJEF_C_1"/>
    <property type="match status" value="1"/>
</dbReference>
<keyword evidence="6 8" id="KW-0456">Lyase</keyword>
<evidence type="ECO:0000313" key="11">
    <source>
        <dbReference type="Proteomes" id="UP001168821"/>
    </source>
</evidence>
<feature type="binding site" evidence="8">
    <location>
        <begin position="194"/>
        <end position="198"/>
    </location>
    <ligand>
        <name>ATP</name>
        <dbReference type="ChEBI" id="CHEBI:30616"/>
    </ligand>
</feature>
<organism evidence="10 11">
    <name type="scientific">Zophobas morio</name>
    <dbReference type="NCBI Taxonomy" id="2755281"/>
    <lineage>
        <taxon>Eukaryota</taxon>
        <taxon>Metazoa</taxon>
        <taxon>Ecdysozoa</taxon>
        <taxon>Arthropoda</taxon>
        <taxon>Hexapoda</taxon>
        <taxon>Insecta</taxon>
        <taxon>Pterygota</taxon>
        <taxon>Neoptera</taxon>
        <taxon>Endopterygota</taxon>
        <taxon>Coleoptera</taxon>
        <taxon>Polyphaga</taxon>
        <taxon>Cucujiformia</taxon>
        <taxon>Tenebrionidae</taxon>
        <taxon>Zophobas</taxon>
    </lineage>
</organism>
<keyword evidence="3 8" id="KW-0067">ATP-binding</keyword>
<keyword evidence="1 8" id="KW-0597">Phosphoprotein</keyword>
<reference evidence="10" key="1">
    <citation type="journal article" date="2023" name="G3 (Bethesda)">
        <title>Whole genome assemblies of Zophobas morio and Tenebrio molitor.</title>
        <authorList>
            <person name="Kaur S."/>
            <person name="Stinson S.A."/>
            <person name="diCenzo G.C."/>
        </authorList>
    </citation>
    <scope>NUCLEOTIDE SEQUENCE</scope>
    <source>
        <strain evidence="10">QUZm001</strain>
    </source>
</reference>
<comment type="cofactor">
    <cofactor evidence="8">
        <name>Mg(2+)</name>
        <dbReference type="ChEBI" id="CHEBI:18420"/>
    </cofactor>
</comment>
<protein>
    <recommendedName>
        <fullName evidence="8">ATP-dependent (S)-NAD(P)H-hydrate dehydratase</fullName>
        <ecNumber evidence="8">4.2.1.93</ecNumber>
    </recommendedName>
    <alternativeName>
        <fullName evidence="8">ATP-dependent NAD(P)HX dehydratase</fullName>
    </alternativeName>
</protein>
<evidence type="ECO:0000256" key="1">
    <source>
        <dbReference type="ARBA" id="ARBA00022553"/>
    </source>
</evidence>
<evidence type="ECO:0000256" key="7">
    <source>
        <dbReference type="ARBA" id="ARBA00047472"/>
    </source>
</evidence>
<dbReference type="InterPro" id="IPR029056">
    <property type="entry name" value="Ribokinase-like"/>
</dbReference>
<dbReference type="GO" id="GO:0110051">
    <property type="term" value="P:metabolite repair"/>
    <property type="evidence" value="ECO:0007669"/>
    <property type="project" value="TreeGrafter"/>
</dbReference>
<sequence>MSENVEKLIQHLAPPLTSDKHKGQAGRIGVFGGSLEYTGAPYFAAITSLKVGADLSYVFCAKEAATVIKSYSPELIVHPLLDVPGAAAKIEPWLDRLHVVLVGPGLGREEETFKVMDQVLSLCRSRRKPLVIDADGLYYVSLNPDVLRDYPSPVILTPNVMEFARLIGSNGEGNKKEQSQKFLALAENITILCKDHVDEIFNKTSHVSVAGGGSGRRCGGQGDLLSGAVTAFLAWALEEPTRLSGCPPHDRPVIASYAACKLARLCNQRAFAKFGRSMTSTDMIKEIHEAFEEIFEGK</sequence>